<dbReference type="InterPro" id="IPR005119">
    <property type="entry name" value="LysR_subst-bd"/>
</dbReference>
<organism evidence="6 7">
    <name type="scientific">Burkholderia thailandensis (strain ATCC 700388 / DSM 13276 / CCUG 48851 / CIP 106301 / E264)</name>
    <dbReference type="NCBI Taxonomy" id="271848"/>
    <lineage>
        <taxon>Bacteria</taxon>
        <taxon>Pseudomonadati</taxon>
        <taxon>Pseudomonadota</taxon>
        <taxon>Betaproteobacteria</taxon>
        <taxon>Burkholderiales</taxon>
        <taxon>Burkholderiaceae</taxon>
        <taxon>Burkholderia</taxon>
        <taxon>pseudomallei group</taxon>
    </lineage>
</organism>
<evidence type="ECO:0000256" key="1">
    <source>
        <dbReference type="ARBA" id="ARBA00009437"/>
    </source>
</evidence>
<evidence type="ECO:0000313" key="7">
    <source>
        <dbReference type="Proteomes" id="UP000001930"/>
    </source>
</evidence>
<evidence type="ECO:0000259" key="5">
    <source>
        <dbReference type="PROSITE" id="PS50931"/>
    </source>
</evidence>
<dbReference type="InterPro" id="IPR036390">
    <property type="entry name" value="WH_DNA-bd_sf"/>
</dbReference>
<dbReference type="Proteomes" id="UP000001930">
    <property type="component" value="Chromosome I"/>
</dbReference>
<dbReference type="InterPro" id="IPR036388">
    <property type="entry name" value="WH-like_DNA-bd_sf"/>
</dbReference>
<evidence type="ECO:0000313" key="6">
    <source>
        <dbReference type="EMBL" id="ABC36930.1"/>
    </source>
</evidence>
<keyword evidence="2" id="KW-0805">Transcription regulation</keyword>
<dbReference type="GO" id="GO:0006351">
    <property type="term" value="P:DNA-templated transcription"/>
    <property type="evidence" value="ECO:0007669"/>
    <property type="project" value="TreeGrafter"/>
</dbReference>
<dbReference type="Gene3D" id="1.10.10.10">
    <property type="entry name" value="Winged helix-like DNA-binding domain superfamily/Winged helix DNA-binding domain"/>
    <property type="match status" value="1"/>
</dbReference>
<dbReference type="InterPro" id="IPR058163">
    <property type="entry name" value="LysR-type_TF_proteobact-type"/>
</dbReference>
<proteinExistence type="inferred from homology"/>
<dbReference type="GO" id="GO:0003700">
    <property type="term" value="F:DNA-binding transcription factor activity"/>
    <property type="evidence" value="ECO:0007669"/>
    <property type="project" value="InterPro"/>
</dbReference>
<sequence length="332" mass="37165">MNGTGSKARRRASEPRLWPDAIRCKFPESALHLWKIAPMFDWENLRHFLAVARVGTLSGAARELGADHATVGRRVTMLETELQTRLVERFARHCTLTGVGRRMFEIASTMEAGAFAIERTVQAERSQLTGMVVVSAPPVLVTNFFAKETTAFRERYPGIQLALSGQAQSVSLSRREADVAVRLVRPKEADNVVRRIGAMEFALYAARRYPYLQEPARWEFVGYDDPFDDMPQQRWLKKVAGKRAIACRLGDITSQYAATRAGAGIGMLPRFLPAASDDLVELDVDAEPFARDIWLVVHRQLKASPPIRAVMDFIAERVQRTPALQRSSAAAR</sequence>
<keyword evidence="3" id="KW-0238">DNA-binding</keyword>
<dbReference type="Pfam" id="PF03466">
    <property type="entry name" value="LysR_substrate"/>
    <property type="match status" value="1"/>
</dbReference>
<dbReference type="PANTHER" id="PTHR30537">
    <property type="entry name" value="HTH-TYPE TRANSCRIPTIONAL REGULATOR"/>
    <property type="match status" value="1"/>
</dbReference>
<dbReference type="PROSITE" id="PS50931">
    <property type="entry name" value="HTH_LYSR"/>
    <property type="match status" value="1"/>
</dbReference>
<dbReference type="SUPFAM" id="SSF53850">
    <property type="entry name" value="Periplasmic binding protein-like II"/>
    <property type="match status" value="1"/>
</dbReference>
<evidence type="ECO:0000256" key="4">
    <source>
        <dbReference type="ARBA" id="ARBA00023163"/>
    </source>
</evidence>
<dbReference type="HOGENOM" id="CLU_039613_2_1_4"/>
<reference evidence="6 7" key="1">
    <citation type="journal article" date="2005" name="BMC Genomics">
        <title>Bacterial genome adaptation to niches: divergence of the potential virulence genes in three Burkholderia species of different survival strategies.</title>
        <authorList>
            <person name="Kim H.S."/>
            <person name="Schell M.A."/>
            <person name="Yu Y."/>
            <person name="Ulrich R.L."/>
            <person name="Sarria S.H."/>
            <person name="Nierman W.C."/>
            <person name="DeShazer D."/>
        </authorList>
    </citation>
    <scope>NUCLEOTIDE SEQUENCE [LARGE SCALE GENOMIC DNA]</scope>
    <source>
        <strain evidence="7">ATCC 700388 / DSM 13276 / CCUG 48851 / CIP 106301 / E264</strain>
    </source>
</reference>
<dbReference type="CDD" id="cd05466">
    <property type="entry name" value="PBP2_LTTR_substrate"/>
    <property type="match status" value="1"/>
</dbReference>
<dbReference type="AlphaFoldDB" id="Q2SYD7"/>
<dbReference type="Pfam" id="PF00126">
    <property type="entry name" value="HTH_1"/>
    <property type="match status" value="1"/>
</dbReference>
<keyword evidence="4" id="KW-0804">Transcription</keyword>
<dbReference type="EMBL" id="CP000086">
    <property type="protein sequence ID" value="ABC36930.1"/>
    <property type="molecule type" value="Genomic_DNA"/>
</dbReference>
<dbReference type="GO" id="GO:0043565">
    <property type="term" value="F:sequence-specific DNA binding"/>
    <property type="evidence" value="ECO:0007669"/>
    <property type="project" value="TreeGrafter"/>
</dbReference>
<evidence type="ECO:0000256" key="2">
    <source>
        <dbReference type="ARBA" id="ARBA00023015"/>
    </source>
</evidence>
<name>Q2SYD7_BURTA</name>
<evidence type="ECO:0000256" key="3">
    <source>
        <dbReference type="ARBA" id="ARBA00023125"/>
    </source>
</evidence>
<dbReference type="SUPFAM" id="SSF46785">
    <property type="entry name" value="Winged helix' DNA-binding domain"/>
    <property type="match status" value="1"/>
</dbReference>
<keyword evidence="7" id="KW-1185">Reference proteome</keyword>
<dbReference type="PANTHER" id="PTHR30537:SF3">
    <property type="entry name" value="TRANSCRIPTIONAL REGULATORY PROTEIN"/>
    <property type="match status" value="1"/>
</dbReference>
<protein>
    <submittedName>
        <fullName evidence="6">Transcriptional regulator, LysR family</fullName>
    </submittedName>
</protein>
<feature type="domain" description="HTH lysR-type" evidence="5">
    <location>
        <begin position="40"/>
        <end position="97"/>
    </location>
</feature>
<dbReference type="Gene3D" id="3.40.190.290">
    <property type="match status" value="1"/>
</dbReference>
<accession>Q2SYD7</accession>
<gene>
    <name evidence="6" type="ordered locus">BTH_I1517</name>
</gene>
<comment type="similarity">
    <text evidence="1">Belongs to the LysR transcriptional regulatory family.</text>
</comment>
<dbReference type="KEGG" id="bte:BTH_I1517"/>
<dbReference type="InterPro" id="IPR000847">
    <property type="entry name" value="LysR_HTH_N"/>
</dbReference>